<gene>
    <name evidence="2" type="ORF">Q766_05075</name>
</gene>
<dbReference type="RefSeq" id="WP_026990423.1">
    <property type="nucleotide sequence ID" value="NZ_AUGP01000017.1"/>
</dbReference>
<feature type="domain" description="DUF4145" evidence="1">
    <location>
        <begin position="118"/>
        <end position="218"/>
    </location>
</feature>
<reference evidence="2 3" key="1">
    <citation type="submission" date="2013-09" db="EMBL/GenBank/DDBJ databases">
        <authorList>
            <person name="Zeng Z."/>
            <person name="Chen C."/>
        </authorList>
    </citation>
    <scope>NUCLEOTIDE SEQUENCE [LARGE SCALE GENOMIC DNA]</scope>
    <source>
        <strain evidence="2 3">WB 4.1-42</strain>
    </source>
</reference>
<sequence>MEELEYNKTQNNILSVICIVCKNKNRHKVLLSVEKTGREPMGYQEYYFWSSIYQIIECQGCGAISFRSEDSNSEDYDEDGVHFQNVLIYPKRTSDTWEIKSFFNVPNNLRRIYRETIDCYNNDNLILCGAGIRGLVEGLCKENNIIDGEIEIKKNDGSIIKRRIDNLQGKINGLYENGKLTKDNAEILHEHRFLGNKAIHELQPPSKEELDLALEIIENIFNTLYEIPQKGMQLKHQRLNNKK</sequence>
<comment type="caution">
    <text evidence="2">The sequence shown here is derived from an EMBL/GenBank/DDBJ whole genome shotgun (WGS) entry which is preliminary data.</text>
</comment>
<dbReference type="Pfam" id="PF13643">
    <property type="entry name" value="DUF4145"/>
    <property type="match status" value="1"/>
</dbReference>
<dbReference type="EMBL" id="JRLY01000002">
    <property type="protein sequence ID" value="KGO94294.1"/>
    <property type="molecule type" value="Genomic_DNA"/>
</dbReference>
<dbReference type="OrthoDB" id="6402073at2"/>
<keyword evidence="3" id="KW-1185">Reference proteome</keyword>
<name>A0A0A2MPP6_9FLAO</name>
<accession>A0A0A2MPP6</accession>
<organism evidence="2 3">
    <name type="scientific">Flavobacterium subsaxonicum WB 4.1-42 = DSM 21790</name>
    <dbReference type="NCBI Taxonomy" id="1121898"/>
    <lineage>
        <taxon>Bacteria</taxon>
        <taxon>Pseudomonadati</taxon>
        <taxon>Bacteroidota</taxon>
        <taxon>Flavobacteriia</taxon>
        <taxon>Flavobacteriales</taxon>
        <taxon>Flavobacteriaceae</taxon>
        <taxon>Flavobacterium</taxon>
    </lineage>
</organism>
<evidence type="ECO:0000313" key="3">
    <source>
        <dbReference type="Proteomes" id="UP000030111"/>
    </source>
</evidence>
<dbReference type="STRING" id="1121898.GCA_000422725_01550"/>
<dbReference type="AlphaFoldDB" id="A0A0A2MPP6"/>
<dbReference type="InterPro" id="IPR025285">
    <property type="entry name" value="DUF4145"/>
</dbReference>
<proteinExistence type="predicted"/>
<dbReference type="eggNOG" id="ENOG502ZARK">
    <property type="taxonomic scope" value="Bacteria"/>
</dbReference>
<protein>
    <recommendedName>
        <fullName evidence="1">DUF4145 domain-containing protein</fullName>
    </recommendedName>
</protein>
<evidence type="ECO:0000313" key="2">
    <source>
        <dbReference type="EMBL" id="KGO94294.1"/>
    </source>
</evidence>
<evidence type="ECO:0000259" key="1">
    <source>
        <dbReference type="Pfam" id="PF13643"/>
    </source>
</evidence>
<dbReference type="Proteomes" id="UP000030111">
    <property type="component" value="Unassembled WGS sequence"/>
</dbReference>